<dbReference type="InterPro" id="IPR039223">
    <property type="entry name" value="AATF/Bfr2"/>
</dbReference>
<dbReference type="HOGENOM" id="CLU_018299_2_2_1"/>
<feature type="compositionally biased region" description="Acidic residues" evidence="3">
    <location>
        <begin position="504"/>
        <end position="521"/>
    </location>
</feature>
<organism evidence="6 7">
    <name type="scientific">Arthroderma benhamiae (strain ATCC MYA-4681 / CBS 112371)</name>
    <name type="common">Trichophyton mentagrophytes</name>
    <dbReference type="NCBI Taxonomy" id="663331"/>
    <lineage>
        <taxon>Eukaryota</taxon>
        <taxon>Fungi</taxon>
        <taxon>Dikarya</taxon>
        <taxon>Ascomycota</taxon>
        <taxon>Pezizomycotina</taxon>
        <taxon>Eurotiomycetes</taxon>
        <taxon>Eurotiomycetidae</taxon>
        <taxon>Onygenales</taxon>
        <taxon>Arthrodermataceae</taxon>
        <taxon>Trichophyton</taxon>
    </lineage>
</organism>
<dbReference type="GO" id="GO:0000462">
    <property type="term" value="P:maturation of SSU-rRNA from tricistronic rRNA transcript (SSU-rRNA, 5.8S rRNA, LSU-rRNA)"/>
    <property type="evidence" value="ECO:0007669"/>
    <property type="project" value="TreeGrafter"/>
</dbReference>
<feature type="region of interest" description="Disordered" evidence="3">
    <location>
        <begin position="503"/>
        <end position="529"/>
    </location>
</feature>
<evidence type="ECO:0000259" key="4">
    <source>
        <dbReference type="Pfam" id="PF08164"/>
    </source>
</evidence>
<feature type="region of interest" description="Disordered" evidence="3">
    <location>
        <begin position="42"/>
        <end position="194"/>
    </location>
</feature>
<evidence type="ECO:0000313" key="6">
    <source>
        <dbReference type="EMBL" id="EFE36411.1"/>
    </source>
</evidence>
<feature type="region of interest" description="Disordered" evidence="3">
    <location>
        <begin position="1"/>
        <end position="29"/>
    </location>
</feature>
<feature type="compositionally biased region" description="Acidic residues" evidence="3">
    <location>
        <begin position="139"/>
        <end position="165"/>
    </location>
</feature>
<dbReference type="eggNOG" id="KOG2773">
    <property type="taxonomic scope" value="Eukaryota"/>
</dbReference>
<comment type="caution">
    <text evidence="6">The sequence shown here is derived from an EMBL/GenBank/DDBJ whole genome shotgun (WGS) entry which is preliminary data.</text>
</comment>
<evidence type="ECO:0000256" key="3">
    <source>
        <dbReference type="SAM" id="MobiDB-lite"/>
    </source>
</evidence>
<dbReference type="Pfam" id="PF13339">
    <property type="entry name" value="AATF-Che1"/>
    <property type="match status" value="1"/>
</dbReference>
<evidence type="ECO:0000259" key="5">
    <source>
        <dbReference type="Pfam" id="PF13339"/>
    </source>
</evidence>
<reference evidence="7" key="1">
    <citation type="journal article" date="2011" name="Genome Biol.">
        <title>Comparative and functional genomics provide insights into the pathogenicity of dermatophytic fungi.</title>
        <authorList>
            <person name="Burmester A."/>
            <person name="Shelest E."/>
            <person name="Gloeckner G."/>
            <person name="Heddergott C."/>
            <person name="Schindler S."/>
            <person name="Staib P."/>
            <person name="Heidel A."/>
            <person name="Felder M."/>
            <person name="Petzold A."/>
            <person name="Szafranski K."/>
            <person name="Feuermann M."/>
            <person name="Pedruzzi I."/>
            <person name="Priebe S."/>
            <person name="Groth M."/>
            <person name="Winkler R."/>
            <person name="Li W."/>
            <person name="Kniemeyer O."/>
            <person name="Schroeckh V."/>
            <person name="Hertweck C."/>
            <person name="Hube B."/>
            <person name="White T.C."/>
            <person name="Platzer M."/>
            <person name="Guthke R."/>
            <person name="Heitman J."/>
            <person name="Woestemeyer J."/>
            <person name="Zipfel P.F."/>
            <person name="Monod M."/>
            <person name="Brakhage A.A."/>
        </authorList>
    </citation>
    <scope>NUCLEOTIDE SEQUENCE [LARGE SCALE GENOMIC DNA]</scope>
    <source>
        <strain evidence="7">ATCC MYA-4681 / CBS 112371</strain>
    </source>
</reference>
<dbReference type="OMA" id="INFMAPN"/>
<feature type="compositionally biased region" description="Polar residues" evidence="3">
    <location>
        <begin position="344"/>
        <end position="362"/>
    </location>
</feature>
<feature type="domain" description="Apoptosis-antagonizing transcription factor C-terminal" evidence="4">
    <location>
        <begin position="402"/>
        <end position="495"/>
    </location>
</feature>
<dbReference type="Pfam" id="PF08164">
    <property type="entry name" value="TRAUB"/>
    <property type="match status" value="1"/>
</dbReference>
<dbReference type="KEGG" id="abe:ARB_05350"/>
<dbReference type="PANTHER" id="PTHR15565:SF0">
    <property type="entry name" value="PROTEIN AATF"/>
    <property type="match status" value="1"/>
</dbReference>
<dbReference type="GeneID" id="9526858"/>
<dbReference type="AlphaFoldDB" id="D4AM02"/>
<feature type="domain" description="AATF leucine zipper-containing" evidence="5">
    <location>
        <begin position="219"/>
        <end position="339"/>
    </location>
</feature>
<dbReference type="STRING" id="663331.D4AM02"/>
<feature type="region of interest" description="Disordered" evidence="3">
    <location>
        <begin position="343"/>
        <end position="362"/>
    </location>
</feature>
<evidence type="ECO:0000256" key="2">
    <source>
        <dbReference type="ARBA" id="ARBA00013850"/>
    </source>
</evidence>
<proteinExistence type="inferred from homology"/>
<comment type="similarity">
    <text evidence="1">Belongs to the AATF family.</text>
</comment>
<dbReference type="InterPro" id="IPR025160">
    <property type="entry name" value="AATF"/>
</dbReference>
<evidence type="ECO:0000313" key="7">
    <source>
        <dbReference type="Proteomes" id="UP000008866"/>
    </source>
</evidence>
<dbReference type="InterPro" id="IPR012617">
    <property type="entry name" value="AATF_C"/>
</dbReference>
<feature type="compositionally biased region" description="Acidic residues" evidence="3">
    <location>
        <begin position="48"/>
        <end position="64"/>
    </location>
</feature>
<dbReference type="Proteomes" id="UP000008866">
    <property type="component" value="Unassembled WGS sequence"/>
</dbReference>
<dbReference type="PANTHER" id="PTHR15565">
    <property type="entry name" value="AATF PROTEIN APOPTOSIS ANTAGONIZING TRANSCRIPTION FACTOR"/>
    <property type="match status" value="1"/>
</dbReference>
<dbReference type="RefSeq" id="XP_003017056.1">
    <property type="nucleotide sequence ID" value="XM_003017010.1"/>
</dbReference>
<keyword evidence="7" id="KW-1185">Reference proteome</keyword>
<dbReference type="GO" id="GO:0005730">
    <property type="term" value="C:nucleolus"/>
    <property type="evidence" value="ECO:0007669"/>
    <property type="project" value="TreeGrafter"/>
</dbReference>
<dbReference type="EMBL" id="ABSU01000002">
    <property type="protein sequence ID" value="EFE36411.1"/>
    <property type="molecule type" value="Genomic_DNA"/>
</dbReference>
<sequence>MSVKKGRDKTLAEQIAELEDPTPKGTPPNCYLYEILVEQWTNNATTEFDPEDQSDGAQESDSDSGSDAIDLDTGREHYEAVSSKSKLRKAEQIELGSEYAGSRVSRHDLNGYDSSGSGSLEERESEGTDDSFSDGFSASEEDEDQDMSDGSETDGVESYEDDESGSDTSGSDNMEEEPRKKSKSESTKTADNDREELRRLMASGDKIVTASISQAAKDDAVKGAAVKKQRFTFDALLNSRIKLQKGLTLLNGETLPADETEDLIKSAETAALSLWNMLGDLRQTLAEHQAAGDANQKKRKRPAPATVETSSADIWGQMCELEAQSLSHRRGVLDKWSRKVRGARSSTLSNNNRGKLLNTSSDEQSMTAVLETYVSKESRSDKSSASNTNSETRIAYDDTAFYQSLLRDLVEQRMAASANGGVILDSISTQLPRSGTTNPITGMRKDKVKRTVDTKASKGRKMKYNVHEKLQNFMAPEDRGSWSNRARDEFFASLLGRSVSNVLGEDEYSDNDGESVDDDAEGGLRLFRS</sequence>
<name>D4AM02_ARTBC</name>
<feature type="compositionally biased region" description="Basic and acidic residues" evidence="3">
    <location>
        <begin position="176"/>
        <end position="194"/>
    </location>
</feature>
<gene>
    <name evidence="6" type="ORF">ARB_05350</name>
</gene>
<accession>D4AM02</accession>
<evidence type="ECO:0000256" key="1">
    <source>
        <dbReference type="ARBA" id="ARBA00008966"/>
    </source>
</evidence>
<protein>
    <recommendedName>
        <fullName evidence="2">Protein BFR2</fullName>
    </recommendedName>
</protein>
<feature type="region of interest" description="Disordered" evidence="3">
    <location>
        <begin position="289"/>
        <end position="309"/>
    </location>
</feature>